<keyword evidence="4 7" id="KW-0238">DNA-binding</keyword>
<dbReference type="Pfam" id="PF00486">
    <property type="entry name" value="Trans_reg_C"/>
    <property type="match status" value="1"/>
</dbReference>
<dbReference type="EMBL" id="DLUI01000107">
    <property type="protein sequence ID" value="DAB38120.1"/>
    <property type="molecule type" value="Genomic_DNA"/>
</dbReference>
<dbReference type="InterPro" id="IPR039420">
    <property type="entry name" value="WalR-like"/>
</dbReference>
<dbReference type="GO" id="GO:0000156">
    <property type="term" value="F:phosphorelay response regulator activity"/>
    <property type="evidence" value="ECO:0007669"/>
    <property type="project" value="TreeGrafter"/>
</dbReference>
<dbReference type="Pfam" id="PF00072">
    <property type="entry name" value="Response_reg"/>
    <property type="match status" value="1"/>
</dbReference>
<dbReference type="InterPro" id="IPR036388">
    <property type="entry name" value="WH-like_DNA-bd_sf"/>
</dbReference>
<gene>
    <name evidence="10" type="ORF">CFH83_07570</name>
</gene>
<evidence type="ECO:0000256" key="5">
    <source>
        <dbReference type="ARBA" id="ARBA00023163"/>
    </source>
</evidence>
<keyword evidence="1 6" id="KW-0597">Phosphoprotein</keyword>
<feature type="modified residue" description="4-aspartylphosphate" evidence="6">
    <location>
        <position position="50"/>
    </location>
</feature>
<feature type="domain" description="Response regulatory" evidence="8">
    <location>
        <begin position="2"/>
        <end position="115"/>
    </location>
</feature>
<evidence type="ECO:0000259" key="9">
    <source>
        <dbReference type="PROSITE" id="PS51755"/>
    </source>
</evidence>
<dbReference type="InterPro" id="IPR011006">
    <property type="entry name" value="CheY-like_superfamily"/>
</dbReference>
<keyword evidence="5" id="KW-0804">Transcription</keyword>
<dbReference type="GO" id="GO:0000976">
    <property type="term" value="F:transcription cis-regulatory region binding"/>
    <property type="evidence" value="ECO:0007669"/>
    <property type="project" value="TreeGrafter"/>
</dbReference>
<sequence length="214" mass="25154">MKITLLEDEYALRKNLTDFFTFHAYEVEPFGEGNDMLNTCRFNSDIYILDINVPGANGFEVTDWIVRNDPEKPIIFMTAYTDIESITHAYHLGCSDYLKKPFDLMELLLRVQKLLSSAHDDEIHITPLHTFNLASKQLFQEGKMVSLTKNQRNILYILTKYRNTLITYDMFLEYIWENKFIKFNTIASHIREIRHTVTGLDIRNIRGEGYLLKV</sequence>
<name>A0A2D3WGB6_9BACT</name>
<feature type="DNA-binding region" description="OmpR/PhoB-type" evidence="7">
    <location>
        <begin position="120"/>
        <end position="214"/>
    </location>
</feature>
<evidence type="ECO:0000256" key="6">
    <source>
        <dbReference type="PROSITE-ProRule" id="PRU00169"/>
    </source>
</evidence>
<evidence type="ECO:0000256" key="1">
    <source>
        <dbReference type="ARBA" id="ARBA00022553"/>
    </source>
</evidence>
<dbReference type="PANTHER" id="PTHR48111">
    <property type="entry name" value="REGULATOR OF RPOS"/>
    <property type="match status" value="1"/>
</dbReference>
<organism evidence="10 11">
    <name type="scientific">Sulfuricurvum kujiense</name>
    <dbReference type="NCBI Taxonomy" id="148813"/>
    <lineage>
        <taxon>Bacteria</taxon>
        <taxon>Pseudomonadati</taxon>
        <taxon>Campylobacterota</taxon>
        <taxon>Epsilonproteobacteria</taxon>
        <taxon>Campylobacterales</taxon>
        <taxon>Sulfurimonadaceae</taxon>
        <taxon>Sulfuricurvum</taxon>
    </lineage>
</organism>
<protein>
    <recommendedName>
        <fullName evidence="12">Two component transcriptional regulator, winged helix family</fullName>
    </recommendedName>
</protein>
<dbReference type="Gene3D" id="3.40.50.2300">
    <property type="match status" value="1"/>
</dbReference>
<evidence type="ECO:0000256" key="3">
    <source>
        <dbReference type="ARBA" id="ARBA00023015"/>
    </source>
</evidence>
<dbReference type="SUPFAM" id="SSF52172">
    <property type="entry name" value="CheY-like"/>
    <property type="match status" value="1"/>
</dbReference>
<dbReference type="InterPro" id="IPR001867">
    <property type="entry name" value="OmpR/PhoB-type_DNA-bd"/>
</dbReference>
<dbReference type="CDD" id="cd00156">
    <property type="entry name" value="REC"/>
    <property type="match status" value="1"/>
</dbReference>
<dbReference type="RefSeq" id="WP_303663058.1">
    <property type="nucleotide sequence ID" value="NZ_DLUI01000107.1"/>
</dbReference>
<keyword evidence="2" id="KW-0902">Two-component regulatory system</keyword>
<evidence type="ECO:0008006" key="12">
    <source>
        <dbReference type="Google" id="ProtNLM"/>
    </source>
</evidence>
<dbReference type="SMART" id="SM00862">
    <property type="entry name" value="Trans_reg_C"/>
    <property type="match status" value="1"/>
</dbReference>
<keyword evidence="3" id="KW-0805">Transcription regulation</keyword>
<evidence type="ECO:0000256" key="4">
    <source>
        <dbReference type="ARBA" id="ARBA00023125"/>
    </source>
</evidence>
<proteinExistence type="predicted"/>
<dbReference type="Gene3D" id="1.10.10.10">
    <property type="entry name" value="Winged helix-like DNA-binding domain superfamily/Winged helix DNA-binding domain"/>
    <property type="match status" value="1"/>
</dbReference>
<evidence type="ECO:0000259" key="8">
    <source>
        <dbReference type="PROSITE" id="PS50110"/>
    </source>
</evidence>
<dbReference type="CDD" id="cd00383">
    <property type="entry name" value="trans_reg_C"/>
    <property type="match status" value="1"/>
</dbReference>
<evidence type="ECO:0000313" key="10">
    <source>
        <dbReference type="EMBL" id="DAB38120.1"/>
    </source>
</evidence>
<dbReference type="Proteomes" id="UP000228859">
    <property type="component" value="Unassembled WGS sequence"/>
</dbReference>
<dbReference type="InterPro" id="IPR001789">
    <property type="entry name" value="Sig_transdc_resp-reg_receiver"/>
</dbReference>
<dbReference type="PANTHER" id="PTHR48111:SF1">
    <property type="entry name" value="TWO-COMPONENT RESPONSE REGULATOR ORR33"/>
    <property type="match status" value="1"/>
</dbReference>
<evidence type="ECO:0000256" key="7">
    <source>
        <dbReference type="PROSITE-ProRule" id="PRU01091"/>
    </source>
</evidence>
<accession>A0A2D3WGB6</accession>
<dbReference type="PROSITE" id="PS51755">
    <property type="entry name" value="OMPR_PHOB"/>
    <property type="match status" value="1"/>
</dbReference>
<comment type="caution">
    <text evidence="10">The sequence shown here is derived from an EMBL/GenBank/DDBJ whole genome shotgun (WGS) entry which is preliminary data.</text>
</comment>
<dbReference type="GO" id="GO:0032993">
    <property type="term" value="C:protein-DNA complex"/>
    <property type="evidence" value="ECO:0007669"/>
    <property type="project" value="TreeGrafter"/>
</dbReference>
<evidence type="ECO:0000313" key="11">
    <source>
        <dbReference type="Proteomes" id="UP000228859"/>
    </source>
</evidence>
<evidence type="ECO:0000256" key="2">
    <source>
        <dbReference type="ARBA" id="ARBA00023012"/>
    </source>
</evidence>
<dbReference type="AlphaFoldDB" id="A0A2D3WGB6"/>
<dbReference type="GO" id="GO:0005829">
    <property type="term" value="C:cytosol"/>
    <property type="evidence" value="ECO:0007669"/>
    <property type="project" value="TreeGrafter"/>
</dbReference>
<dbReference type="GO" id="GO:0006355">
    <property type="term" value="P:regulation of DNA-templated transcription"/>
    <property type="evidence" value="ECO:0007669"/>
    <property type="project" value="InterPro"/>
</dbReference>
<reference evidence="10 11" key="1">
    <citation type="journal article" date="2017" name="Front. Microbiol.">
        <title>Comparative Genomic Analysis of the Class Epsilonproteobacteria and Proposed Reclassification to Epsilonbacteraeota (phyl. nov.).</title>
        <authorList>
            <person name="Waite D.W."/>
            <person name="Vanwonterghem I."/>
            <person name="Rinke C."/>
            <person name="Parks D.H."/>
            <person name="Zhang Y."/>
            <person name="Takai K."/>
            <person name="Sievert S.M."/>
            <person name="Simon J."/>
            <person name="Campbell B.J."/>
            <person name="Hanson T.E."/>
            <person name="Woyke T."/>
            <person name="Klotz M.G."/>
            <person name="Hugenholtz P."/>
        </authorList>
    </citation>
    <scope>NUCLEOTIDE SEQUENCE [LARGE SCALE GENOMIC DNA]</scope>
    <source>
        <strain evidence="10">UBA12443</strain>
    </source>
</reference>
<dbReference type="SMART" id="SM00448">
    <property type="entry name" value="REC"/>
    <property type="match status" value="1"/>
</dbReference>
<dbReference type="PROSITE" id="PS50110">
    <property type="entry name" value="RESPONSE_REGULATORY"/>
    <property type="match status" value="1"/>
</dbReference>
<feature type="domain" description="OmpR/PhoB-type" evidence="9">
    <location>
        <begin position="120"/>
        <end position="214"/>
    </location>
</feature>